<dbReference type="InterPro" id="IPR045121">
    <property type="entry name" value="CoAse"/>
</dbReference>
<evidence type="ECO:0000313" key="9">
    <source>
        <dbReference type="Proteomes" id="UP000696931"/>
    </source>
</evidence>
<sequence>MVVGRVSAVPPVRLVESAVLVPFVRGAAGEWRVVVIRRTPGGAHSGQLAFPGGRVDEGDASPLDTALREAWEEIGLPRERVRVLTELPRIETRSTGFAITPFLAIAERPVAWAPAAAEVAEILEPSLAELRAPEARAHADDLLPAGWEAVRLPYFSIGGHRLWGASERILHPLLQRIATGEWVELLD</sequence>
<dbReference type="AlphaFoldDB" id="A0A933SBN8"/>
<evidence type="ECO:0000256" key="6">
    <source>
        <dbReference type="ARBA" id="ARBA00023211"/>
    </source>
</evidence>
<dbReference type="CDD" id="cd03426">
    <property type="entry name" value="NUDIX_CoAse_Nudt7"/>
    <property type="match status" value="1"/>
</dbReference>
<dbReference type="SUPFAM" id="SSF55811">
    <property type="entry name" value="Nudix"/>
    <property type="match status" value="1"/>
</dbReference>
<protein>
    <submittedName>
        <fullName evidence="8">CoA pyrophosphatase</fullName>
    </submittedName>
</protein>
<gene>
    <name evidence="8" type="ORF">HZA61_03260</name>
</gene>
<keyword evidence="3" id="KW-0479">Metal-binding</keyword>
<dbReference type="Proteomes" id="UP000696931">
    <property type="component" value="Unassembled WGS sequence"/>
</dbReference>
<evidence type="ECO:0000259" key="7">
    <source>
        <dbReference type="PROSITE" id="PS51462"/>
    </source>
</evidence>
<organism evidence="8 9">
    <name type="scientific">Eiseniibacteriota bacterium</name>
    <dbReference type="NCBI Taxonomy" id="2212470"/>
    <lineage>
        <taxon>Bacteria</taxon>
        <taxon>Candidatus Eiseniibacteriota</taxon>
    </lineage>
</organism>
<dbReference type="PANTHER" id="PTHR12992:SF11">
    <property type="entry name" value="MITOCHONDRIAL COENZYME A DIPHOSPHATASE NUDT8"/>
    <property type="match status" value="1"/>
</dbReference>
<dbReference type="Pfam" id="PF00293">
    <property type="entry name" value="NUDIX"/>
    <property type="match status" value="1"/>
</dbReference>
<dbReference type="InterPro" id="IPR015797">
    <property type="entry name" value="NUDIX_hydrolase-like_dom_sf"/>
</dbReference>
<dbReference type="PROSITE" id="PS51462">
    <property type="entry name" value="NUDIX"/>
    <property type="match status" value="1"/>
</dbReference>
<dbReference type="InterPro" id="IPR000086">
    <property type="entry name" value="NUDIX_hydrolase_dom"/>
</dbReference>
<name>A0A933SBN8_UNCEI</name>
<comment type="cofactor">
    <cofactor evidence="2">
        <name>Mg(2+)</name>
        <dbReference type="ChEBI" id="CHEBI:18420"/>
    </cofactor>
</comment>
<evidence type="ECO:0000256" key="4">
    <source>
        <dbReference type="ARBA" id="ARBA00022801"/>
    </source>
</evidence>
<dbReference type="GO" id="GO:0046872">
    <property type="term" value="F:metal ion binding"/>
    <property type="evidence" value="ECO:0007669"/>
    <property type="project" value="UniProtKB-KW"/>
</dbReference>
<dbReference type="GO" id="GO:0010945">
    <property type="term" value="F:coenzyme A diphosphatase activity"/>
    <property type="evidence" value="ECO:0007669"/>
    <property type="project" value="InterPro"/>
</dbReference>
<feature type="domain" description="Nudix hydrolase" evidence="7">
    <location>
        <begin position="13"/>
        <end position="150"/>
    </location>
</feature>
<proteinExistence type="predicted"/>
<dbReference type="Gene3D" id="3.90.79.10">
    <property type="entry name" value="Nucleoside Triphosphate Pyrophosphohydrolase"/>
    <property type="match status" value="1"/>
</dbReference>
<evidence type="ECO:0000256" key="3">
    <source>
        <dbReference type="ARBA" id="ARBA00022723"/>
    </source>
</evidence>
<comment type="caution">
    <text evidence="8">The sequence shown here is derived from an EMBL/GenBank/DDBJ whole genome shotgun (WGS) entry which is preliminary data.</text>
</comment>
<evidence type="ECO:0000256" key="5">
    <source>
        <dbReference type="ARBA" id="ARBA00022842"/>
    </source>
</evidence>
<evidence type="ECO:0000256" key="1">
    <source>
        <dbReference type="ARBA" id="ARBA00001936"/>
    </source>
</evidence>
<dbReference type="EMBL" id="JACRIW010000025">
    <property type="protein sequence ID" value="MBI5168486.1"/>
    <property type="molecule type" value="Genomic_DNA"/>
</dbReference>
<evidence type="ECO:0000256" key="2">
    <source>
        <dbReference type="ARBA" id="ARBA00001946"/>
    </source>
</evidence>
<keyword evidence="4" id="KW-0378">Hydrolase</keyword>
<reference evidence="8" key="1">
    <citation type="submission" date="2020-07" db="EMBL/GenBank/DDBJ databases">
        <title>Huge and variable diversity of episymbiotic CPR bacteria and DPANN archaea in groundwater ecosystems.</title>
        <authorList>
            <person name="He C.Y."/>
            <person name="Keren R."/>
            <person name="Whittaker M."/>
            <person name="Farag I.F."/>
            <person name="Doudna J."/>
            <person name="Cate J.H.D."/>
            <person name="Banfield J.F."/>
        </authorList>
    </citation>
    <scope>NUCLEOTIDE SEQUENCE</scope>
    <source>
        <strain evidence="8">NC_groundwater_1813_Pr3_B-0.1um_71_17</strain>
    </source>
</reference>
<comment type="cofactor">
    <cofactor evidence="1">
        <name>Mn(2+)</name>
        <dbReference type="ChEBI" id="CHEBI:29035"/>
    </cofactor>
</comment>
<keyword evidence="6" id="KW-0464">Manganese</keyword>
<evidence type="ECO:0000313" key="8">
    <source>
        <dbReference type="EMBL" id="MBI5168486.1"/>
    </source>
</evidence>
<dbReference type="PANTHER" id="PTHR12992">
    <property type="entry name" value="NUDIX HYDROLASE"/>
    <property type="match status" value="1"/>
</dbReference>
<accession>A0A933SBN8</accession>
<keyword evidence="5" id="KW-0460">Magnesium</keyword>